<evidence type="ECO:0000256" key="3">
    <source>
        <dbReference type="ARBA" id="ARBA00023136"/>
    </source>
</evidence>
<dbReference type="STRING" id="280332.CQ12_08825"/>
<protein>
    <recommendedName>
        <fullName evidence="5">Major facilitator superfamily (MFS) profile domain-containing protein</fullName>
    </recommendedName>
</protein>
<keyword evidence="1 4" id="KW-0812">Transmembrane</keyword>
<reference evidence="6 7" key="1">
    <citation type="submission" date="2014-03" db="EMBL/GenBank/DDBJ databases">
        <title>Bradyrhizobium valentinum sp. nov., isolated from effective nodules of Lupinus mariae-josephae, a lupine endemic of basic-lime soils in Eastern Spain.</title>
        <authorList>
            <person name="Duran D."/>
            <person name="Rey L."/>
            <person name="Navarro A."/>
            <person name="Busquets A."/>
            <person name="Imperial J."/>
            <person name="Ruiz-Argueso T."/>
        </authorList>
    </citation>
    <scope>NUCLEOTIDE SEQUENCE [LARGE SCALE GENOMIC DNA]</scope>
    <source>
        <strain evidence="6 7">PAC68</strain>
    </source>
</reference>
<organism evidence="6 7">
    <name type="scientific">Bradyrhizobium jicamae</name>
    <dbReference type="NCBI Taxonomy" id="280332"/>
    <lineage>
        <taxon>Bacteria</taxon>
        <taxon>Pseudomonadati</taxon>
        <taxon>Pseudomonadota</taxon>
        <taxon>Alphaproteobacteria</taxon>
        <taxon>Hyphomicrobiales</taxon>
        <taxon>Nitrobacteraceae</taxon>
        <taxon>Bradyrhizobium</taxon>
    </lineage>
</organism>
<feature type="transmembrane region" description="Helical" evidence="4">
    <location>
        <begin position="47"/>
        <end position="68"/>
    </location>
</feature>
<evidence type="ECO:0000259" key="5">
    <source>
        <dbReference type="PROSITE" id="PS50850"/>
    </source>
</evidence>
<keyword evidence="3 4" id="KW-0472">Membrane</keyword>
<dbReference type="GO" id="GO:0022857">
    <property type="term" value="F:transmembrane transporter activity"/>
    <property type="evidence" value="ECO:0007669"/>
    <property type="project" value="InterPro"/>
</dbReference>
<evidence type="ECO:0000313" key="7">
    <source>
        <dbReference type="Proteomes" id="UP000050863"/>
    </source>
</evidence>
<dbReference type="PANTHER" id="PTHR11360">
    <property type="entry name" value="MONOCARBOXYLATE TRANSPORTER"/>
    <property type="match status" value="1"/>
</dbReference>
<dbReference type="InterPro" id="IPR036259">
    <property type="entry name" value="MFS_trans_sf"/>
</dbReference>
<feature type="transmembrane region" description="Helical" evidence="4">
    <location>
        <begin position="285"/>
        <end position="303"/>
    </location>
</feature>
<name>A0A0R3KM68_9BRAD</name>
<gene>
    <name evidence="6" type="ORF">CQ12_08825</name>
</gene>
<keyword evidence="7" id="KW-1185">Reference proteome</keyword>
<dbReference type="PROSITE" id="PS50850">
    <property type="entry name" value="MFS"/>
    <property type="match status" value="1"/>
</dbReference>
<dbReference type="InterPro" id="IPR050327">
    <property type="entry name" value="Proton-linked_MCT"/>
</dbReference>
<dbReference type="Pfam" id="PF07690">
    <property type="entry name" value="MFS_1"/>
    <property type="match status" value="1"/>
</dbReference>
<dbReference type="Proteomes" id="UP000050863">
    <property type="component" value="Unassembled WGS sequence"/>
</dbReference>
<feature type="transmembrane region" description="Helical" evidence="4">
    <location>
        <begin position="244"/>
        <end position="273"/>
    </location>
</feature>
<dbReference type="EMBL" id="LLXZ01000197">
    <property type="protein sequence ID" value="KRQ96554.1"/>
    <property type="molecule type" value="Genomic_DNA"/>
</dbReference>
<accession>A0A0R3KM68</accession>
<evidence type="ECO:0000313" key="6">
    <source>
        <dbReference type="EMBL" id="KRQ96554.1"/>
    </source>
</evidence>
<proteinExistence type="predicted"/>
<evidence type="ECO:0000256" key="2">
    <source>
        <dbReference type="ARBA" id="ARBA00022989"/>
    </source>
</evidence>
<feature type="domain" description="Major facilitator superfamily (MFS) profile" evidence="5">
    <location>
        <begin position="10"/>
        <end position="397"/>
    </location>
</feature>
<dbReference type="AlphaFoldDB" id="A0A0R3KM68"/>
<dbReference type="CDD" id="cd17355">
    <property type="entry name" value="MFS_YcxA_like"/>
    <property type="match status" value="1"/>
</dbReference>
<evidence type="ECO:0000256" key="4">
    <source>
        <dbReference type="SAM" id="Phobius"/>
    </source>
</evidence>
<dbReference type="InterPro" id="IPR011701">
    <property type="entry name" value="MFS"/>
</dbReference>
<feature type="transmembrane region" description="Helical" evidence="4">
    <location>
        <begin position="74"/>
        <end position="93"/>
    </location>
</feature>
<feature type="transmembrane region" description="Helical" evidence="4">
    <location>
        <begin position="309"/>
        <end position="331"/>
    </location>
</feature>
<feature type="transmembrane region" description="Helical" evidence="4">
    <location>
        <begin position="168"/>
        <end position="187"/>
    </location>
</feature>
<dbReference type="InterPro" id="IPR020846">
    <property type="entry name" value="MFS_dom"/>
</dbReference>
<feature type="transmembrane region" description="Helical" evidence="4">
    <location>
        <begin position="372"/>
        <end position="393"/>
    </location>
</feature>
<dbReference type="RefSeq" id="WP_057839658.1">
    <property type="nucleotide sequence ID" value="NZ_LLXZ01000197.1"/>
</dbReference>
<feature type="transmembrane region" description="Helical" evidence="4">
    <location>
        <begin position="12"/>
        <end position="35"/>
    </location>
</feature>
<dbReference type="PANTHER" id="PTHR11360:SF290">
    <property type="entry name" value="MONOCARBOXYLATE MFS PERMEASE"/>
    <property type="match status" value="1"/>
</dbReference>
<comment type="caution">
    <text evidence="6">The sequence shown here is derived from an EMBL/GenBank/DDBJ whole genome shotgun (WGS) entry which is preliminary data.</text>
</comment>
<dbReference type="OrthoDB" id="9796632at2"/>
<keyword evidence="2 4" id="KW-1133">Transmembrane helix</keyword>
<feature type="transmembrane region" description="Helical" evidence="4">
    <location>
        <begin position="105"/>
        <end position="130"/>
    </location>
</feature>
<feature type="transmembrane region" description="Helical" evidence="4">
    <location>
        <begin position="343"/>
        <end position="366"/>
    </location>
</feature>
<feature type="transmembrane region" description="Helical" evidence="4">
    <location>
        <begin position="136"/>
        <end position="161"/>
    </location>
</feature>
<sequence length="411" mass="42409">MGKSAGSSYGWVVVGVGALMTCVAFGSMLSLAVFLQPISADMGWSRSGISAAATIDFLAMGLAAFFWGTLSDRFGTRIVVLSGTLLLGAGLIGASQATSLWQFQFAFGVLIGISAGSFYAPMVAAASAWIEQHRSLAVALVSAGMGVSPLTVAPFASWLIASYDWRTAMLVIGIVALALLIPASLLVRQPPEPSTPEAANGTDAPDGQWTVAQALRTPQFMILAGAHFACCAAHSGPIFHLVSYAMVCGIAPLTAVTVYSLAGFSGLGGRLLLGVLADRFGAKHVLVGGLFVQALSIATYLAVGQLGEFYALSVVFGLAYGGVMPLYAVLVREYFGVRIMGSMFGAVSAFASLGMALGPLAGGWVFDTFHAYNWLYVGSFAIGMAAVAVALSFPSAKRPPQSSLDLGRAAA</sequence>
<dbReference type="Gene3D" id="1.20.1250.20">
    <property type="entry name" value="MFS general substrate transporter like domains"/>
    <property type="match status" value="2"/>
</dbReference>
<dbReference type="SUPFAM" id="SSF103473">
    <property type="entry name" value="MFS general substrate transporter"/>
    <property type="match status" value="1"/>
</dbReference>
<evidence type="ECO:0000256" key="1">
    <source>
        <dbReference type="ARBA" id="ARBA00022692"/>
    </source>
</evidence>